<gene>
    <name evidence="2" type="ORF">MICPUCDRAFT_6629</name>
</gene>
<dbReference type="PANTHER" id="PTHR10672:SF21">
    <property type="entry name" value="CLASS II ALDOLASE_ADDUCIN N-TERMINAL DOMAIN-CONTAINING PROTEIN"/>
    <property type="match status" value="1"/>
</dbReference>
<dbReference type="EMBL" id="GG663737">
    <property type="protein sequence ID" value="EEH58340.1"/>
    <property type="molecule type" value="Genomic_DNA"/>
</dbReference>
<evidence type="ECO:0000313" key="2">
    <source>
        <dbReference type="EMBL" id="EEH58340.1"/>
    </source>
</evidence>
<dbReference type="InterPro" id="IPR051017">
    <property type="entry name" value="Aldolase-II_Adducin_sf"/>
</dbReference>
<dbReference type="PANTHER" id="PTHR10672">
    <property type="entry name" value="ADDUCIN"/>
    <property type="match status" value="1"/>
</dbReference>
<dbReference type="KEGG" id="mpp:MICPUCDRAFT_6629"/>
<dbReference type="STRING" id="564608.C1MNS1"/>
<sequence length="199" mass="21975">LAAAYHLCDQMDMNEGICNHLTVMVPGTNDRFLCVPYGLLWSEVTASNLLLVNGNGDVLEGTGEIDSTAFHIHKAIHKRGVVAVLHTHQPYATALCCTDAQDGGFKLEMCHQNSLRFWNEIAYDDEFNGLVLDDDEGERLVKVMNGRRILMHQSHGIIVCGASVAEAFDDLYYLERAARQQILAQSTGKKLKLVGDDVA</sequence>
<reference evidence="2 3" key="1">
    <citation type="journal article" date="2009" name="Science">
        <title>Green evolution and dynamic adaptations revealed by genomes of the marine picoeukaryotes Micromonas.</title>
        <authorList>
            <person name="Worden A.Z."/>
            <person name="Lee J.H."/>
            <person name="Mock T."/>
            <person name="Rouze P."/>
            <person name="Simmons M.P."/>
            <person name="Aerts A.L."/>
            <person name="Allen A.E."/>
            <person name="Cuvelier M.L."/>
            <person name="Derelle E."/>
            <person name="Everett M.V."/>
            <person name="Foulon E."/>
            <person name="Grimwood J."/>
            <person name="Gundlach H."/>
            <person name="Henrissat B."/>
            <person name="Napoli C."/>
            <person name="McDonald S.M."/>
            <person name="Parker M.S."/>
            <person name="Rombauts S."/>
            <person name="Salamov A."/>
            <person name="Von Dassow P."/>
            <person name="Badger J.H."/>
            <person name="Coutinho P.M."/>
            <person name="Demir E."/>
            <person name="Dubchak I."/>
            <person name="Gentemann C."/>
            <person name="Eikrem W."/>
            <person name="Gready J.E."/>
            <person name="John U."/>
            <person name="Lanier W."/>
            <person name="Lindquist E.A."/>
            <person name="Lucas S."/>
            <person name="Mayer K.F."/>
            <person name="Moreau H."/>
            <person name="Not F."/>
            <person name="Otillar R."/>
            <person name="Panaud O."/>
            <person name="Pangilinan J."/>
            <person name="Paulsen I."/>
            <person name="Piegu B."/>
            <person name="Poliakov A."/>
            <person name="Robbens S."/>
            <person name="Schmutz J."/>
            <person name="Toulza E."/>
            <person name="Wyss T."/>
            <person name="Zelensky A."/>
            <person name="Zhou K."/>
            <person name="Armbrust E.V."/>
            <person name="Bhattacharya D."/>
            <person name="Goodenough U.W."/>
            <person name="Van de Peer Y."/>
            <person name="Grigoriev I.V."/>
        </authorList>
    </citation>
    <scope>NUCLEOTIDE SEQUENCE [LARGE SCALE GENOMIC DNA]</scope>
    <source>
        <strain evidence="2 3">CCMP1545</strain>
    </source>
</reference>
<dbReference type="SMART" id="SM01007">
    <property type="entry name" value="Aldolase_II"/>
    <property type="match status" value="1"/>
</dbReference>
<accession>C1MNS1</accession>
<feature type="non-terminal residue" evidence="2">
    <location>
        <position position="1"/>
    </location>
</feature>
<dbReference type="Pfam" id="PF00596">
    <property type="entry name" value="Aldolase_II"/>
    <property type="match status" value="1"/>
</dbReference>
<dbReference type="GO" id="GO:0005856">
    <property type="term" value="C:cytoskeleton"/>
    <property type="evidence" value="ECO:0007669"/>
    <property type="project" value="TreeGrafter"/>
</dbReference>
<dbReference type="InterPro" id="IPR001303">
    <property type="entry name" value="Aldolase_II/adducin_N"/>
</dbReference>
<dbReference type="InterPro" id="IPR036409">
    <property type="entry name" value="Aldolase_II/adducin_N_sf"/>
</dbReference>
<organism evidence="3">
    <name type="scientific">Micromonas pusilla (strain CCMP1545)</name>
    <name type="common">Picoplanktonic green alga</name>
    <dbReference type="NCBI Taxonomy" id="564608"/>
    <lineage>
        <taxon>Eukaryota</taxon>
        <taxon>Viridiplantae</taxon>
        <taxon>Chlorophyta</taxon>
        <taxon>Mamiellophyceae</taxon>
        <taxon>Mamiellales</taxon>
        <taxon>Mamiellaceae</taxon>
        <taxon>Micromonas</taxon>
    </lineage>
</organism>
<feature type="non-terminal residue" evidence="2">
    <location>
        <position position="199"/>
    </location>
</feature>
<dbReference type="OMA" id="EAVFWFV"/>
<proteinExistence type="predicted"/>
<dbReference type="eggNOG" id="KOG3699">
    <property type="taxonomic scope" value="Eukaryota"/>
</dbReference>
<evidence type="ECO:0000313" key="3">
    <source>
        <dbReference type="Proteomes" id="UP000001876"/>
    </source>
</evidence>
<dbReference type="SUPFAM" id="SSF53639">
    <property type="entry name" value="AraD/HMP-PK domain-like"/>
    <property type="match status" value="1"/>
</dbReference>
<dbReference type="GeneID" id="9682598"/>
<protein>
    <submittedName>
        <fullName evidence="2">Predicted protein</fullName>
    </submittedName>
</protein>
<feature type="domain" description="Class II aldolase/adducin N-terminal" evidence="1">
    <location>
        <begin position="1"/>
        <end position="182"/>
    </location>
</feature>
<keyword evidence="3" id="KW-1185">Reference proteome</keyword>
<evidence type="ECO:0000259" key="1">
    <source>
        <dbReference type="SMART" id="SM01007"/>
    </source>
</evidence>
<dbReference type="Proteomes" id="UP000001876">
    <property type="component" value="Unassembled WGS sequence"/>
</dbReference>
<dbReference type="AlphaFoldDB" id="C1MNS1"/>
<dbReference type="GO" id="GO:0051015">
    <property type="term" value="F:actin filament binding"/>
    <property type="evidence" value="ECO:0007669"/>
    <property type="project" value="TreeGrafter"/>
</dbReference>
<dbReference type="OrthoDB" id="3238794at2759"/>
<dbReference type="Gene3D" id="3.40.225.10">
    <property type="entry name" value="Class II aldolase/adducin N-terminal domain"/>
    <property type="match status" value="1"/>
</dbReference>
<name>C1MNS1_MICPC</name>
<dbReference type="RefSeq" id="XP_003056695.1">
    <property type="nucleotide sequence ID" value="XM_003056649.1"/>
</dbReference>